<accession>A0A085NPX4</accession>
<dbReference type="Proteomes" id="UP000030764">
    <property type="component" value="Unassembled WGS sequence"/>
</dbReference>
<dbReference type="EMBL" id="KL367482">
    <property type="protein sequence ID" value="KFD71520.1"/>
    <property type="molecule type" value="Genomic_DNA"/>
</dbReference>
<evidence type="ECO:0000313" key="1">
    <source>
        <dbReference type="EMBL" id="KFD52734.1"/>
    </source>
</evidence>
<gene>
    <name evidence="1" type="ORF">M513_06390</name>
    <name evidence="2" type="ORF">M514_06390</name>
</gene>
<organism evidence="2">
    <name type="scientific">Trichuris suis</name>
    <name type="common">pig whipworm</name>
    <dbReference type="NCBI Taxonomy" id="68888"/>
    <lineage>
        <taxon>Eukaryota</taxon>
        <taxon>Metazoa</taxon>
        <taxon>Ecdysozoa</taxon>
        <taxon>Nematoda</taxon>
        <taxon>Enoplea</taxon>
        <taxon>Dorylaimia</taxon>
        <taxon>Trichinellida</taxon>
        <taxon>Trichuridae</taxon>
        <taxon>Trichuris</taxon>
    </lineage>
</organism>
<reference evidence="2 3" key="1">
    <citation type="journal article" date="2014" name="Nat. Genet.">
        <title>Genome and transcriptome of the porcine whipworm Trichuris suis.</title>
        <authorList>
            <person name="Jex A.R."/>
            <person name="Nejsum P."/>
            <person name="Schwarz E.M."/>
            <person name="Hu L."/>
            <person name="Young N.D."/>
            <person name="Hall R.S."/>
            <person name="Korhonen P.K."/>
            <person name="Liao S."/>
            <person name="Thamsborg S."/>
            <person name="Xia J."/>
            <person name="Xu P."/>
            <person name="Wang S."/>
            <person name="Scheerlinck J.P."/>
            <person name="Hofmann A."/>
            <person name="Sternberg P.W."/>
            <person name="Wang J."/>
            <person name="Gasser R.B."/>
        </authorList>
    </citation>
    <scope>NUCLEOTIDE SEQUENCE [LARGE SCALE GENOMIC DNA]</scope>
    <source>
        <strain evidence="2">DCEP-RM93F</strain>
        <strain evidence="1">DCEP-RM93M</strain>
    </source>
</reference>
<protein>
    <submittedName>
        <fullName evidence="2">Uncharacterized protein</fullName>
    </submittedName>
</protein>
<proteinExistence type="predicted"/>
<sequence>MRQRTAQINGYTLRLDQSRDIVTIMLSCPFINCSSLNLRKTYYYSWHIVGMKLATTLKRDLPVTVSSHGTAGDRRRRPDSVSTVLPPNGRIPYISSKCKYVVGYEVPNVYVIFCAT</sequence>
<dbReference type="Proteomes" id="UP000030758">
    <property type="component" value="Unassembled WGS sequence"/>
</dbReference>
<keyword evidence="3" id="KW-1185">Reference proteome</keyword>
<evidence type="ECO:0000313" key="3">
    <source>
        <dbReference type="Proteomes" id="UP000030764"/>
    </source>
</evidence>
<name>A0A085NPX4_9BILA</name>
<dbReference type="AlphaFoldDB" id="A0A085NPX4"/>
<dbReference type="EMBL" id="KL363224">
    <property type="protein sequence ID" value="KFD52734.1"/>
    <property type="molecule type" value="Genomic_DNA"/>
</dbReference>
<evidence type="ECO:0000313" key="2">
    <source>
        <dbReference type="EMBL" id="KFD71520.1"/>
    </source>
</evidence>